<feature type="domain" description="Carbohydrate kinase PfkB" evidence="6">
    <location>
        <begin position="2"/>
        <end position="312"/>
    </location>
</feature>
<dbReference type="GO" id="GO:0016301">
    <property type="term" value="F:kinase activity"/>
    <property type="evidence" value="ECO:0007669"/>
    <property type="project" value="UniProtKB-KW"/>
</dbReference>
<dbReference type="SUPFAM" id="SSF53613">
    <property type="entry name" value="Ribokinase-like"/>
    <property type="match status" value="1"/>
</dbReference>
<keyword evidence="5" id="KW-0067">ATP-binding</keyword>
<dbReference type="PANTHER" id="PTHR43085">
    <property type="entry name" value="HEXOKINASE FAMILY MEMBER"/>
    <property type="match status" value="1"/>
</dbReference>
<evidence type="ECO:0000259" key="6">
    <source>
        <dbReference type="Pfam" id="PF00294"/>
    </source>
</evidence>
<dbReference type="GO" id="GO:0005524">
    <property type="term" value="F:ATP binding"/>
    <property type="evidence" value="ECO:0007669"/>
    <property type="project" value="UniProtKB-KW"/>
</dbReference>
<accession>A0A917V385</accession>
<sequence>MILVCGEALIDLFVGADDGTALDARAVPGGSPFNVAIALARLGRSAGFCGGLSTDRFGDVLASRLARDGVDLALAPRLTASTTIGVVARRPNGDVSYAFHGHGAADRVITSADLPAALPEAVRALTFGSFSTAVDPAGAAYLALARREAGRRVISLDPNLRAMVTPDLAAWRERMGDFLALADIVKASAEDVADGFGVAHGDRAGEARLAESWLAGGARLVVVTHGPDGARAYLGGSGGTVVVEAPGRAVSVADTVGAGDTLHAGLLARLDERGLLDRDALARLDAGAVSDALAYAIAAASITCERAGANPPRAEEVEARLG</sequence>
<dbReference type="Gene3D" id="3.40.1190.20">
    <property type="match status" value="1"/>
</dbReference>
<keyword evidence="8" id="KW-1185">Reference proteome</keyword>
<dbReference type="Pfam" id="PF00294">
    <property type="entry name" value="PfkB"/>
    <property type="match status" value="1"/>
</dbReference>
<proteinExistence type="inferred from homology"/>
<reference evidence="7 8" key="1">
    <citation type="journal article" date="2014" name="Int. J. Syst. Evol. Microbiol.">
        <title>Complete genome sequence of Corynebacterium casei LMG S-19264T (=DSM 44701T), isolated from a smear-ripened cheese.</title>
        <authorList>
            <consortium name="US DOE Joint Genome Institute (JGI-PGF)"/>
            <person name="Walter F."/>
            <person name="Albersmeier A."/>
            <person name="Kalinowski J."/>
            <person name="Ruckert C."/>
        </authorList>
    </citation>
    <scope>NUCLEOTIDE SEQUENCE [LARGE SCALE GENOMIC DNA]</scope>
    <source>
        <strain evidence="7 8">CGMCC 1.9161</strain>
    </source>
</reference>
<dbReference type="InterPro" id="IPR011611">
    <property type="entry name" value="PfkB_dom"/>
</dbReference>
<dbReference type="CDD" id="cd01167">
    <property type="entry name" value="bac_FRK"/>
    <property type="match status" value="1"/>
</dbReference>
<name>A0A917V385_9HYPH</name>
<evidence type="ECO:0000313" key="8">
    <source>
        <dbReference type="Proteomes" id="UP000600449"/>
    </source>
</evidence>
<organism evidence="7 8">
    <name type="scientific">Salinarimonas ramus</name>
    <dbReference type="NCBI Taxonomy" id="690164"/>
    <lineage>
        <taxon>Bacteria</taxon>
        <taxon>Pseudomonadati</taxon>
        <taxon>Pseudomonadota</taxon>
        <taxon>Alphaproteobacteria</taxon>
        <taxon>Hyphomicrobiales</taxon>
        <taxon>Salinarimonadaceae</taxon>
        <taxon>Salinarimonas</taxon>
    </lineage>
</organism>
<dbReference type="AlphaFoldDB" id="A0A917V385"/>
<evidence type="ECO:0000256" key="3">
    <source>
        <dbReference type="ARBA" id="ARBA00022741"/>
    </source>
</evidence>
<dbReference type="InterPro" id="IPR029056">
    <property type="entry name" value="Ribokinase-like"/>
</dbReference>
<evidence type="ECO:0000256" key="4">
    <source>
        <dbReference type="ARBA" id="ARBA00022777"/>
    </source>
</evidence>
<evidence type="ECO:0000313" key="7">
    <source>
        <dbReference type="EMBL" id="GGK30002.1"/>
    </source>
</evidence>
<dbReference type="Proteomes" id="UP000600449">
    <property type="component" value="Unassembled WGS sequence"/>
</dbReference>
<dbReference type="EMBL" id="BMMF01000004">
    <property type="protein sequence ID" value="GGK30002.1"/>
    <property type="molecule type" value="Genomic_DNA"/>
</dbReference>
<dbReference type="InterPro" id="IPR050306">
    <property type="entry name" value="PfkB_Carbo_kinase"/>
</dbReference>
<dbReference type="InterPro" id="IPR002173">
    <property type="entry name" value="Carboh/pur_kinase_PfkB_CS"/>
</dbReference>
<protein>
    <submittedName>
        <fullName evidence="7">Carbohydrate kinase</fullName>
    </submittedName>
</protein>
<keyword evidence="3" id="KW-0547">Nucleotide-binding</keyword>
<dbReference type="PANTHER" id="PTHR43085:SF1">
    <property type="entry name" value="PSEUDOURIDINE KINASE-RELATED"/>
    <property type="match status" value="1"/>
</dbReference>
<keyword evidence="4 7" id="KW-0418">Kinase</keyword>
<comment type="caution">
    <text evidence="7">The sequence shown here is derived from an EMBL/GenBank/DDBJ whole genome shotgun (WGS) entry which is preliminary data.</text>
</comment>
<evidence type="ECO:0000256" key="2">
    <source>
        <dbReference type="ARBA" id="ARBA00022679"/>
    </source>
</evidence>
<gene>
    <name evidence="7" type="ORF">GCM10011322_15630</name>
</gene>
<evidence type="ECO:0000256" key="1">
    <source>
        <dbReference type="ARBA" id="ARBA00010688"/>
    </source>
</evidence>
<dbReference type="PROSITE" id="PS00584">
    <property type="entry name" value="PFKB_KINASES_2"/>
    <property type="match status" value="1"/>
</dbReference>
<comment type="similarity">
    <text evidence="1">Belongs to the carbohydrate kinase PfkB family.</text>
</comment>
<keyword evidence="2" id="KW-0808">Transferase</keyword>
<evidence type="ECO:0000256" key="5">
    <source>
        <dbReference type="ARBA" id="ARBA00022840"/>
    </source>
</evidence>